<dbReference type="PANTHER" id="PTHR42930">
    <property type="entry name" value="PHOSPHATE-SPECIFIC TRANSPORT SYSTEM ACCESSORY PROTEIN PHOU"/>
    <property type="match status" value="1"/>
</dbReference>
<feature type="coiled-coil region" evidence="1">
    <location>
        <begin position="217"/>
        <end position="244"/>
    </location>
</feature>
<feature type="domain" description="PhoU" evidence="3">
    <location>
        <begin position="203"/>
        <end position="284"/>
    </location>
</feature>
<dbReference type="GO" id="GO:0045936">
    <property type="term" value="P:negative regulation of phosphate metabolic process"/>
    <property type="evidence" value="ECO:0007669"/>
    <property type="project" value="InterPro"/>
</dbReference>
<protein>
    <recommendedName>
        <fullName evidence="3">PhoU domain-containing protein</fullName>
    </recommendedName>
</protein>
<feature type="transmembrane region" description="Helical" evidence="2">
    <location>
        <begin position="38"/>
        <end position="59"/>
    </location>
</feature>
<dbReference type="AlphaFoldDB" id="A0A644W9W8"/>
<evidence type="ECO:0000313" key="4">
    <source>
        <dbReference type="EMBL" id="MPL99223.1"/>
    </source>
</evidence>
<keyword evidence="2" id="KW-1133">Transmembrane helix</keyword>
<name>A0A644W9W8_9ZZZZ</name>
<accession>A0A644W9W8</accession>
<keyword evidence="2" id="KW-0812">Transmembrane</keyword>
<sequence>MLFNVIGATIFLAAFPLFKDVIVSTSGDISRQLANAHTIFNVTNTVMFLPFVSLFVWLIRRIVPVRGEAMAAGPIYLDLKLIDASPAAAVDAVKKEILHMGTLAASMLRDVRRAFEENDPKMINEVNQTEKGVNEINRAITSYASEIWQRGLSSDLSTVLGSYVNGVGDIERIGDHATNLIELYEYKIDHGVEFSSLAMEEFRDMFNAVQEAVRLSFESLDEENVEKAREVDSLEDEVDRKEKTLRKNHITRLNRGECTPQGGVIFIDILSNLERVCDHAHNLSFIAIDISRLHR</sequence>
<dbReference type="Pfam" id="PF01895">
    <property type="entry name" value="PhoU"/>
    <property type="match status" value="2"/>
</dbReference>
<dbReference type="InterPro" id="IPR038078">
    <property type="entry name" value="PhoU-like_sf"/>
</dbReference>
<keyword evidence="1" id="KW-0175">Coiled coil</keyword>
<dbReference type="GO" id="GO:0030643">
    <property type="term" value="P:intracellular phosphate ion homeostasis"/>
    <property type="evidence" value="ECO:0007669"/>
    <property type="project" value="InterPro"/>
</dbReference>
<keyword evidence="2" id="KW-0472">Membrane</keyword>
<evidence type="ECO:0000256" key="2">
    <source>
        <dbReference type="SAM" id="Phobius"/>
    </source>
</evidence>
<evidence type="ECO:0000256" key="1">
    <source>
        <dbReference type="SAM" id="Coils"/>
    </source>
</evidence>
<gene>
    <name evidence="4" type="ORF">SDC9_45440</name>
</gene>
<dbReference type="InterPro" id="IPR028366">
    <property type="entry name" value="PhoU"/>
</dbReference>
<organism evidence="4">
    <name type="scientific">bioreactor metagenome</name>
    <dbReference type="NCBI Taxonomy" id="1076179"/>
    <lineage>
        <taxon>unclassified sequences</taxon>
        <taxon>metagenomes</taxon>
        <taxon>ecological metagenomes</taxon>
    </lineage>
</organism>
<comment type="caution">
    <text evidence="4">The sequence shown here is derived from an EMBL/GenBank/DDBJ whole genome shotgun (WGS) entry which is preliminary data.</text>
</comment>
<dbReference type="InterPro" id="IPR026022">
    <property type="entry name" value="PhoU_dom"/>
</dbReference>
<dbReference type="Gene3D" id="1.20.58.220">
    <property type="entry name" value="Phosphate transport system protein phou homolog 2, domain 2"/>
    <property type="match status" value="1"/>
</dbReference>
<proteinExistence type="predicted"/>
<feature type="domain" description="PhoU" evidence="3">
    <location>
        <begin position="97"/>
        <end position="182"/>
    </location>
</feature>
<evidence type="ECO:0000259" key="3">
    <source>
        <dbReference type="Pfam" id="PF01895"/>
    </source>
</evidence>
<dbReference type="EMBL" id="VSSQ01000654">
    <property type="protein sequence ID" value="MPL99223.1"/>
    <property type="molecule type" value="Genomic_DNA"/>
</dbReference>
<reference evidence="4" key="1">
    <citation type="submission" date="2019-08" db="EMBL/GenBank/DDBJ databases">
        <authorList>
            <person name="Kucharzyk K."/>
            <person name="Murdoch R.W."/>
            <person name="Higgins S."/>
            <person name="Loffler F."/>
        </authorList>
    </citation>
    <scope>NUCLEOTIDE SEQUENCE</scope>
</reference>
<dbReference type="SUPFAM" id="SSF109755">
    <property type="entry name" value="PhoU-like"/>
    <property type="match status" value="1"/>
</dbReference>
<dbReference type="PANTHER" id="PTHR42930:SF3">
    <property type="entry name" value="PHOSPHATE-SPECIFIC TRANSPORT SYSTEM ACCESSORY PROTEIN PHOU"/>
    <property type="match status" value="1"/>
</dbReference>